<keyword evidence="2" id="KW-1185">Reference proteome</keyword>
<gene>
    <name evidence="1" type="ORF">CCAP1982_LOCUS21322</name>
</gene>
<protein>
    <submittedName>
        <fullName evidence="1">(Mediterranean fruit fly) hypothetical protein</fullName>
    </submittedName>
</protein>
<accession>A0A811VE02</accession>
<sequence>MLALRNLALIHSSASPKQERQRMALASASCTDEPGKRQQLLLMSAGAPCYMQQFGHELPCSFARIPSICLPSQQTTGQYWEIDPGKEEEKDVDNCQHFTKWVRSKG</sequence>
<reference evidence="1" key="1">
    <citation type="submission" date="2020-11" db="EMBL/GenBank/DDBJ databases">
        <authorList>
            <person name="Whitehead M."/>
        </authorList>
    </citation>
    <scope>NUCLEOTIDE SEQUENCE</scope>
    <source>
        <strain evidence="1">EGII</strain>
    </source>
</reference>
<dbReference type="EMBL" id="CAJHJT010000056">
    <property type="protein sequence ID" value="CAD7013251.1"/>
    <property type="molecule type" value="Genomic_DNA"/>
</dbReference>
<comment type="caution">
    <text evidence="1">The sequence shown here is derived from an EMBL/GenBank/DDBJ whole genome shotgun (WGS) entry which is preliminary data.</text>
</comment>
<dbReference type="AlphaFoldDB" id="A0A811VE02"/>
<proteinExistence type="predicted"/>
<evidence type="ECO:0000313" key="2">
    <source>
        <dbReference type="Proteomes" id="UP000606786"/>
    </source>
</evidence>
<dbReference type="Proteomes" id="UP000606786">
    <property type="component" value="Unassembled WGS sequence"/>
</dbReference>
<organism evidence="1 2">
    <name type="scientific">Ceratitis capitata</name>
    <name type="common">Mediterranean fruit fly</name>
    <name type="synonym">Tephritis capitata</name>
    <dbReference type="NCBI Taxonomy" id="7213"/>
    <lineage>
        <taxon>Eukaryota</taxon>
        <taxon>Metazoa</taxon>
        <taxon>Ecdysozoa</taxon>
        <taxon>Arthropoda</taxon>
        <taxon>Hexapoda</taxon>
        <taxon>Insecta</taxon>
        <taxon>Pterygota</taxon>
        <taxon>Neoptera</taxon>
        <taxon>Endopterygota</taxon>
        <taxon>Diptera</taxon>
        <taxon>Brachycera</taxon>
        <taxon>Muscomorpha</taxon>
        <taxon>Tephritoidea</taxon>
        <taxon>Tephritidae</taxon>
        <taxon>Ceratitis</taxon>
        <taxon>Ceratitis</taxon>
    </lineage>
</organism>
<evidence type="ECO:0000313" key="1">
    <source>
        <dbReference type="EMBL" id="CAD7013251.1"/>
    </source>
</evidence>
<name>A0A811VE02_CERCA</name>